<dbReference type="InterPro" id="IPR010730">
    <property type="entry name" value="HET"/>
</dbReference>
<dbReference type="Pfam" id="PF23397">
    <property type="entry name" value="DUF7104"/>
    <property type="match status" value="5"/>
</dbReference>
<name>A0AAN6M8G6_9PLEO</name>
<evidence type="ECO:0008006" key="5">
    <source>
        <dbReference type="Google" id="ProtNLM"/>
    </source>
</evidence>
<protein>
    <recommendedName>
        <fullName evidence="5">Kinesin light chain</fullName>
    </recommendedName>
</protein>
<feature type="domain" description="Heterokaryon incompatibility" evidence="2">
    <location>
        <begin position="25"/>
        <end position="111"/>
    </location>
</feature>
<sequence length="1035" mass="115482">MRLLHFDQSDRLMSTDFSGITAPPYAILSHRWGNAEVVFEDVGRNTYRKKAGYRKIAFCAKQAAQDGLQYFWIDTCCIDKWNVHERSRAINSMFLWYKNAAKCYVFLSDVSVATAAGIARGGWEASLRVSEWFTRGWTLQELVAPASVEFFSKEGLQLGNKRSLQQLIHEITGIPVEALRESLLDRFSMSERMGWAKARNTTEEEDQVYCLLGILGLSMPTSYGEGKEKAWARLYTEIETADNAPCIIPFIRNDRFAGRESQLAELEAKLFKEEQTTTIAVVGPPGTGKSQLALELAYRTRQKNKSCSIFWVDASDSDGVYQSYVSIAQKLNVAGWDERNANIIQLVKLHLSSESAGQWLAVFDNVDGVSSEPGHTSTAGAAGLLSHLPQSKLGTALFTSTNAALAKNLALRPADSAIDVHQLIHYALRQQLRDRNALESWTQRAITRLLRVFPSIHHSNRSKWRRLLPHTKYILSNRLQNNESANGISLALECASALRSDGWYGEAEELFTRVVEIQQKKLGPDHPDTLTSLTDLAETYSDQGRWEDAELLETKVMEAYKNKLGADHPDSLTSMADVAETYSDQGKWKDAELLEVEIIEARKIKLGEDHPDTLTSLADLATIYSYQGRWKEAESLEVEILEARRRKLGPDHPDTLISMTDLASTYRSQGRWEEAETLGVKVMEARKSKLGADHPSTLISMASLATAYKGQRRWEEAEALGAKVMEARKSNLGSDHPLTLNSMANLALIYSSKGRLEETELLEVEVMKTRKSKLGADHPDTLTSMANLAATYRSQERWEEAETLGVKVMEAQVQITQEVVVAIVQSFDKNAVTLLLEHRGADVQITQEIVVAAAENSGNRKEIMTLILDRPGADLQITRDAVVAVVQRFDKDVVTLFFDRYGADVQITQEVVAATAHNWDHGTEIMALLLDCRSADIQITQEVVVAATENYQSGMEIMAVLLDHRGTNIQITGDLVVTIVGKLDTRAVMLILERRGTDIQITQDVIVAASRNSMYGRQIMALLDRGAQTSTSQRI</sequence>
<keyword evidence="4" id="KW-1185">Reference proteome</keyword>
<evidence type="ECO:0000259" key="1">
    <source>
        <dbReference type="Pfam" id="PF00931"/>
    </source>
</evidence>
<dbReference type="InterPro" id="IPR002182">
    <property type="entry name" value="NB-ARC"/>
</dbReference>
<dbReference type="Pfam" id="PF13424">
    <property type="entry name" value="TPR_12"/>
    <property type="match status" value="2"/>
</dbReference>
<evidence type="ECO:0000313" key="4">
    <source>
        <dbReference type="Proteomes" id="UP001280581"/>
    </source>
</evidence>
<accession>A0AAN6M8G6</accession>
<organism evidence="3 4">
    <name type="scientific">Pseudopithomyces chartarum</name>
    <dbReference type="NCBI Taxonomy" id="1892770"/>
    <lineage>
        <taxon>Eukaryota</taxon>
        <taxon>Fungi</taxon>
        <taxon>Dikarya</taxon>
        <taxon>Ascomycota</taxon>
        <taxon>Pezizomycotina</taxon>
        <taxon>Dothideomycetes</taxon>
        <taxon>Pleosporomycetidae</taxon>
        <taxon>Pleosporales</taxon>
        <taxon>Massarineae</taxon>
        <taxon>Didymosphaeriaceae</taxon>
        <taxon>Pseudopithomyces</taxon>
    </lineage>
</organism>
<dbReference type="PANTHER" id="PTHR10622:SF11">
    <property type="entry name" value="HET-DOMAIN-CONTAINING PROTEIN"/>
    <property type="match status" value="1"/>
</dbReference>
<dbReference type="PANTHER" id="PTHR10622">
    <property type="entry name" value="HET DOMAIN-CONTAINING PROTEIN"/>
    <property type="match status" value="1"/>
</dbReference>
<dbReference type="InterPro" id="IPR055530">
    <property type="entry name" value="DUF7104"/>
</dbReference>
<dbReference type="Pfam" id="PF00931">
    <property type="entry name" value="NB-ARC"/>
    <property type="match status" value="1"/>
</dbReference>
<dbReference type="AlphaFoldDB" id="A0AAN6M8G6"/>
<evidence type="ECO:0000313" key="3">
    <source>
        <dbReference type="EMBL" id="KAK3216146.1"/>
    </source>
</evidence>
<evidence type="ECO:0000259" key="2">
    <source>
        <dbReference type="Pfam" id="PF06985"/>
    </source>
</evidence>
<gene>
    <name evidence="3" type="ORF">GRF29_8g2339874</name>
</gene>
<proteinExistence type="predicted"/>
<dbReference type="Pfam" id="PF06985">
    <property type="entry name" value="HET"/>
    <property type="match status" value="1"/>
</dbReference>
<comment type="caution">
    <text evidence="3">The sequence shown here is derived from an EMBL/GenBank/DDBJ whole genome shotgun (WGS) entry which is preliminary data.</text>
</comment>
<dbReference type="InterPro" id="IPR027417">
    <property type="entry name" value="P-loop_NTPase"/>
</dbReference>
<dbReference type="Gene3D" id="1.20.5.340">
    <property type="match status" value="2"/>
</dbReference>
<dbReference type="InterPro" id="IPR011990">
    <property type="entry name" value="TPR-like_helical_dom_sf"/>
</dbReference>
<feature type="domain" description="NB-ARC" evidence="1">
    <location>
        <begin position="260"/>
        <end position="365"/>
    </location>
</feature>
<dbReference type="Gene3D" id="3.40.50.300">
    <property type="entry name" value="P-loop containing nucleotide triphosphate hydrolases"/>
    <property type="match status" value="1"/>
</dbReference>
<dbReference type="Pfam" id="PF13374">
    <property type="entry name" value="TPR_10"/>
    <property type="match status" value="4"/>
</dbReference>
<dbReference type="Proteomes" id="UP001280581">
    <property type="component" value="Unassembled WGS sequence"/>
</dbReference>
<dbReference type="EMBL" id="WVTA01000002">
    <property type="protein sequence ID" value="KAK3216146.1"/>
    <property type="molecule type" value="Genomic_DNA"/>
</dbReference>
<dbReference type="GO" id="GO:0043531">
    <property type="term" value="F:ADP binding"/>
    <property type="evidence" value="ECO:0007669"/>
    <property type="project" value="InterPro"/>
</dbReference>
<dbReference type="SUPFAM" id="SSF52540">
    <property type="entry name" value="P-loop containing nucleoside triphosphate hydrolases"/>
    <property type="match status" value="1"/>
</dbReference>
<dbReference type="SUPFAM" id="SSF48452">
    <property type="entry name" value="TPR-like"/>
    <property type="match status" value="2"/>
</dbReference>
<dbReference type="Gene3D" id="1.25.40.10">
    <property type="entry name" value="Tetratricopeptide repeat domain"/>
    <property type="match status" value="2"/>
</dbReference>
<reference evidence="3 4" key="1">
    <citation type="submission" date="2021-02" db="EMBL/GenBank/DDBJ databases">
        <title>Genome assembly of Pseudopithomyces chartarum.</title>
        <authorList>
            <person name="Jauregui R."/>
            <person name="Singh J."/>
            <person name="Voisey C."/>
        </authorList>
    </citation>
    <scope>NUCLEOTIDE SEQUENCE [LARGE SCALE GENOMIC DNA]</scope>
    <source>
        <strain evidence="3 4">AGR01</strain>
    </source>
</reference>